<dbReference type="Proteomes" id="UP000477386">
    <property type="component" value="Unassembled WGS sequence"/>
</dbReference>
<accession>A0A6M0IIC0</accession>
<dbReference type="EMBL" id="JAAGNZ010000001">
    <property type="protein sequence ID" value="NEU67934.1"/>
    <property type="molecule type" value="Genomic_DNA"/>
</dbReference>
<protein>
    <submittedName>
        <fullName evidence="2">Uncharacterized protein</fullName>
    </submittedName>
</protein>
<reference evidence="2 3" key="1">
    <citation type="submission" date="2020-02" db="EMBL/GenBank/DDBJ databases">
        <title>Draft genome sequence of two Spirosoma agri KCTC 52727 and Spirosoma terrae KCTC 52035.</title>
        <authorList>
            <person name="Rojas J."/>
            <person name="Ambika Manirajan B."/>
            <person name="Ratering S."/>
            <person name="Suarez C."/>
            <person name="Schnell S."/>
        </authorList>
    </citation>
    <scope>NUCLEOTIDE SEQUENCE [LARGE SCALE GENOMIC DNA]</scope>
    <source>
        <strain evidence="2 3">KCTC 52727</strain>
    </source>
</reference>
<dbReference type="AlphaFoldDB" id="A0A6M0IIC0"/>
<feature type="compositionally biased region" description="Acidic residues" evidence="1">
    <location>
        <begin position="133"/>
        <end position="146"/>
    </location>
</feature>
<organism evidence="2 3">
    <name type="scientific">Spirosoma agri</name>
    <dbReference type="NCBI Taxonomy" id="1987381"/>
    <lineage>
        <taxon>Bacteria</taxon>
        <taxon>Pseudomonadati</taxon>
        <taxon>Bacteroidota</taxon>
        <taxon>Cytophagia</taxon>
        <taxon>Cytophagales</taxon>
        <taxon>Cytophagaceae</taxon>
        <taxon>Spirosoma</taxon>
    </lineage>
</organism>
<feature type="region of interest" description="Disordered" evidence="1">
    <location>
        <begin position="126"/>
        <end position="159"/>
    </location>
</feature>
<name>A0A6M0IIC0_9BACT</name>
<comment type="caution">
    <text evidence="2">The sequence shown here is derived from an EMBL/GenBank/DDBJ whole genome shotgun (WGS) entry which is preliminary data.</text>
</comment>
<keyword evidence="3" id="KW-1185">Reference proteome</keyword>
<proteinExistence type="predicted"/>
<evidence type="ECO:0000313" key="2">
    <source>
        <dbReference type="EMBL" id="NEU67934.1"/>
    </source>
</evidence>
<evidence type="ECO:0000256" key="1">
    <source>
        <dbReference type="SAM" id="MobiDB-lite"/>
    </source>
</evidence>
<sequence>MEGQSLRVEYTMKVSDILHNNHRSLPNGWTLYVEMTDNDQYHKAKEIYKGYEHFDDFEGEVDSVLNALEAIINVFGLPSAGDGFMTDDVMNYFVRSRRFIPTDKAIFICFMADDGAFEITMEFGEENEHHTDEEFEEDFEDDDDESNTLPRAPIDPRLN</sequence>
<gene>
    <name evidence="2" type="ORF">GK091_13670</name>
</gene>
<evidence type="ECO:0000313" key="3">
    <source>
        <dbReference type="Proteomes" id="UP000477386"/>
    </source>
</evidence>
<dbReference type="RefSeq" id="WP_164038893.1">
    <property type="nucleotide sequence ID" value="NZ_JAAGNZ010000001.1"/>
</dbReference>